<dbReference type="Pfam" id="PF06897">
    <property type="entry name" value="DUF1269"/>
    <property type="match status" value="1"/>
</dbReference>
<gene>
    <name evidence="2" type="ORF">ACFOZ7_12605</name>
</gene>
<organism evidence="2 3">
    <name type="scientific">Natribaculum luteum</name>
    <dbReference type="NCBI Taxonomy" id="1586232"/>
    <lineage>
        <taxon>Archaea</taxon>
        <taxon>Methanobacteriati</taxon>
        <taxon>Methanobacteriota</taxon>
        <taxon>Stenosarchaea group</taxon>
        <taxon>Halobacteria</taxon>
        <taxon>Halobacteriales</taxon>
        <taxon>Natrialbaceae</taxon>
        <taxon>Natribaculum</taxon>
    </lineage>
</organism>
<name>A0ABD5P0I0_9EURY</name>
<protein>
    <submittedName>
        <fullName evidence="2">DUF1269 domain-containing protein</fullName>
    </submittedName>
</protein>
<dbReference type="InterPro" id="IPR009200">
    <property type="entry name" value="DUF1269_membrane"/>
</dbReference>
<evidence type="ECO:0000313" key="3">
    <source>
        <dbReference type="Proteomes" id="UP001595821"/>
    </source>
</evidence>
<proteinExistence type="predicted"/>
<keyword evidence="1" id="KW-0472">Membrane</keyword>
<accession>A0ABD5P0I0</accession>
<dbReference type="AlphaFoldDB" id="A0ABD5P0I0"/>
<evidence type="ECO:0000256" key="1">
    <source>
        <dbReference type="SAM" id="Phobius"/>
    </source>
</evidence>
<feature type="transmembrane region" description="Helical" evidence="1">
    <location>
        <begin position="64"/>
        <end position="86"/>
    </location>
</feature>
<keyword evidence="1" id="KW-0812">Transmembrane</keyword>
<dbReference type="GeneID" id="71856352"/>
<comment type="caution">
    <text evidence="2">The sequence shown here is derived from an EMBL/GenBank/DDBJ whole genome shotgun (WGS) entry which is preliminary data.</text>
</comment>
<keyword evidence="1" id="KW-1133">Transmembrane helix</keyword>
<evidence type="ECO:0000313" key="2">
    <source>
        <dbReference type="EMBL" id="MFC4247787.1"/>
    </source>
</evidence>
<dbReference type="RefSeq" id="WP_246975449.1">
    <property type="nucleotide sequence ID" value="NZ_CP095398.1"/>
</dbReference>
<dbReference type="EMBL" id="JBHSDJ010000098">
    <property type="protein sequence ID" value="MFC4247787.1"/>
    <property type="molecule type" value="Genomic_DNA"/>
</dbReference>
<sequence>MKKLIVLAFDNQSGALEVRDKLFELQKQELITMDDAAVVVRDEEGKTNVKQAQSLVGTGALGGAFWGLLIGLIFLAPVLGMAVGAVSGALGGKFADIGIDDSFIKEVGETIDPGESALFMLVSDVQRDRVIDELEPYSPELLETNLSPEDEDKLREHFAADEVTA</sequence>
<dbReference type="Proteomes" id="UP001595821">
    <property type="component" value="Unassembled WGS sequence"/>
</dbReference>
<reference evidence="2 3" key="1">
    <citation type="journal article" date="2014" name="Int. J. Syst. Evol. Microbiol.">
        <title>Complete genome sequence of Corynebacterium casei LMG S-19264T (=DSM 44701T), isolated from a smear-ripened cheese.</title>
        <authorList>
            <consortium name="US DOE Joint Genome Institute (JGI-PGF)"/>
            <person name="Walter F."/>
            <person name="Albersmeier A."/>
            <person name="Kalinowski J."/>
            <person name="Ruckert C."/>
        </authorList>
    </citation>
    <scope>NUCLEOTIDE SEQUENCE [LARGE SCALE GENOMIC DNA]</scope>
    <source>
        <strain evidence="2 3">IBRC-M 10912</strain>
    </source>
</reference>